<dbReference type="GO" id="GO:0032543">
    <property type="term" value="P:mitochondrial translation"/>
    <property type="evidence" value="ECO:0007669"/>
    <property type="project" value="UniProtKB-ARBA"/>
</dbReference>
<dbReference type="AlphaFoldDB" id="A0AAD7VUW0"/>
<comment type="similarity">
    <text evidence="1">Belongs to the prokaryotic/mitochondrial release factor family.</text>
</comment>
<comment type="caution">
    <text evidence="5">The sequence shown here is derived from an EMBL/GenBank/DDBJ whole genome shotgun (WGS) entry which is preliminary data.</text>
</comment>
<evidence type="ECO:0000313" key="5">
    <source>
        <dbReference type="EMBL" id="KAJ8103552.1"/>
    </source>
</evidence>
<evidence type="ECO:0000313" key="6">
    <source>
        <dbReference type="Proteomes" id="UP001217417"/>
    </source>
</evidence>
<gene>
    <name evidence="5" type="ORF">POJ06DRAFT_264378</name>
</gene>
<dbReference type="EMBL" id="JARPMG010000001">
    <property type="protein sequence ID" value="KAJ8103552.1"/>
    <property type="molecule type" value="Genomic_DNA"/>
</dbReference>
<dbReference type="Gene3D" id="3.30.160.20">
    <property type="match status" value="1"/>
</dbReference>
<keyword evidence="6" id="KW-1185">Reference proteome</keyword>
<evidence type="ECO:0000256" key="1">
    <source>
        <dbReference type="ARBA" id="ARBA00010835"/>
    </source>
</evidence>
<sequence length="86" mass="9802">MWARGAGRQHVNTTESAVRLTHVLTGITVSLQANRSRHKNKARHTHDSFDCLLCACPARRHDDEEEEEEEEDDADDDEWSLLSLST</sequence>
<accession>A0AAD7VUW0</accession>
<feature type="compositionally biased region" description="Acidic residues" evidence="3">
    <location>
        <begin position="63"/>
        <end position="79"/>
    </location>
</feature>
<dbReference type="Proteomes" id="UP001217417">
    <property type="component" value="Unassembled WGS sequence"/>
</dbReference>
<dbReference type="InterPro" id="IPR050057">
    <property type="entry name" value="Prokaryotic/Mito_RF"/>
</dbReference>
<dbReference type="PANTHER" id="PTHR43804">
    <property type="entry name" value="LD18447P"/>
    <property type="match status" value="1"/>
</dbReference>
<reference evidence="5" key="1">
    <citation type="submission" date="2023-03" db="EMBL/GenBank/DDBJ databases">
        <title>Near-Complete genome sequence of Lipomyces tetrasporous NRRL Y-64009, an oleaginous yeast capable of growing on lignocellulosic hydrolysates.</title>
        <authorList>
            <consortium name="Lawrence Berkeley National Laboratory"/>
            <person name="Jagtap S.S."/>
            <person name="Liu J.-J."/>
            <person name="Walukiewicz H.E."/>
            <person name="Pangilinan J."/>
            <person name="Lipzen A."/>
            <person name="Ahrendt S."/>
            <person name="Koriabine M."/>
            <person name="Cobaugh K."/>
            <person name="Salamov A."/>
            <person name="Yoshinaga Y."/>
            <person name="Ng V."/>
            <person name="Daum C."/>
            <person name="Grigoriev I.V."/>
            <person name="Slininger P.J."/>
            <person name="Dien B.S."/>
            <person name="Jin Y.-S."/>
            <person name="Rao C.V."/>
        </authorList>
    </citation>
    <scope>NUCLEOTIDE SEQUENCE</scope>
    <source>
        <strain evidence="5">NRRL Y-64009</strain>
    </source>
</reference>
<feature type="domain" description="Prokaryotic-type class I peptide chain release factors" evidence="4">
    <location>
        <begin position="2"/>
        <end position="69"/>
    </location>
</feature>
<dbReference type="Pfam" id="PF00472">
    <property type="entry name" value="RF-1"/>
    <property type="match status" value="1"/>
</dbReference>
<dbReference type="SUPFAM" id="SSF75620">
    <property type="entry name" value="Release factor"/>
    <property type="match status" value="1"/>
</dbReference>
<keyword evidence="2" id="KW-0488">Methylation</keyword>
<dbReference type="InterPro" id="IPR045853">
    <property type="entry name" value="Pep_chain_release_fac_I_sf"/>
</dbReference>
<dbReference type="GO" id="GO:0003747">
    <property type="term" value="F:translation release factor activity"/>
    <property type="evidence" value="ECO:0007669"/>
    <property type="project" value="InterPro"/>
</dbReference>
<evidence type="ECO:0000256" key="2">
    <source>
        <dbReference type="ARBA" id="ARBA00022481"/>
    </source>
</evidence>
<name>A0AAD7VUW0_9ASCO</name>
<protein>
    <recommendedName>
        <fullName evidence="4">Prokaryotic-type class I peptide chain release factors domain-containing protein</fullName>
    </recommendedName>
</protein>
<organism evidence="5 6">
    <name type="scientific">Lipomyces tetrasporus</name>
    <dbReference type="NCBI Taxonomy" id="54092"/>
    <lineage>
        <taxon>Eukaryota</taxon>
        <taxon>Fungi</taxon>
        <taxon>Dikarya</taxon>
        <taxon>Ascomycota</taxon>
        <taxon>Saccharomycotina</taxon>
        <taxon>Lipomycetes</taxon>
        <taxon>Lipomycetales</taxon>
        <taxon>Lipomycetaceae</taxon>
        <taxon>Lipomyces</taxon>
    </lineage>
</organism>
<feature type="region of interest" description="Disordered" evidence="3">
    <location>
        <begin position="60"/>
        <end position="86"/>
    </location>
</feature>
<dbReference type="GeneID" id="80884168"/>
<dbReference type="GO" id="GO:0005739">
    <property type="term" value="C:mitochondrion"/>
    <property type="evidence" value="ECO:0007669"/>
    <property type="project" value="UniProtKB-ARBA"/>
</dbReference>
<dbReference type="InterPro" id="IPR000352">
    <property type="entry name" value="Pep_chain_release_fac_I"/>
</dbReference>
<proteinExistence type="inferred from homology"/>
<dbReference type="RefSeq" id="XP_056047002.1">
    <property type="nucleotide sequence ID" value="XM_056189002.1"/>
</dbReference>
<dbReference type="PANTHER" id="PTHR43804:SF7">
    <property type="entry name" value="LD18447P"/>
    <property type="match status" value="1"/>
</dbReference>
<evidence type="ECO:0000256" key="3">
    <source>
        <dbReference type="SAM" id="MobiDB-lite"/>
    </source>
</evidence>
<evidence type="ECO:0000259" key="4">
    <source>
        <dbReference type="Pfam" id="PF00472"/>
    </source>
</evidence>